<dbReference type="Gene3D" id="1.25.40.540">
    <property type="entry name" value="TAP42-like family"/>
    <property type="match status" value="1"/>
</dbReference>
<name>A0A0D7AVI5_9AGAR</name>
<organism evidence="2 3">
    <name type="scientific">Cylindrobasidium torrendii FP15055 ss-10</name>
    <dbReference type="NCBI Taxonomy" id="1314674"/>
    <lineage>
        <taxon>Eukaryota</taxon>
        <taxon>Fungi</taxon>
        <taxon>Dikarya</taxon>
        <taxon>Basidiomycota</taxon>
        <taxon>Agaricomycotina</taxon>
        <taxon>Agaricomycetes</taxon>
        <taxon>Agaricomycetidae</taxon>
        <taxon>Agaricales</taxon>
        <taxon>Marasmiineae</taxon>
        <taxon>Physalacriaceae</taxon>
        <taxon>Cylindrobasidium</taxon>
    </lineage>
</organism>
<dbReference type="Proteomes" id="UP000054007">
    <property type="component" value="Unassembled WGS sequence"/>
</dbReference>
<dbReference type="EMBL" id="KN880858">
    <property type="protein sequence ID" value="KIY61869.1"/>
    <property type="molecule type" value="Genomic_DNA"/>
</dbReference>
<evidence type="ECO:0000313" key="2">
    <source>
        <dbReference type="EMBL" id="KIY61869.1"/>
    </source>
</evidence>
<dbReference type="PANTHER" id="PTHR10933:SF9">
    <property type="entry name" value="IMMUNOGLOBULIN-BINDING PROTEIN 1"/>
    <property type="match status" value="1"/>
</dbReference>
<accession>A0A0D7AVI5</accession>
<reference evidence="2 3" key="1">
    <citation type="journal article" date="2015" name="Fungal Genet. Biol.">
        <title>Evolution of novel wood decay mechanisms in Agaricales revealed by the genome sequences of Fistulina hepatica and Cylindrobasidium torrendii.</title>
        <authorList>
            <person name="Floudas D."/>
            <person name="Held B.W."/>
            <person name="Riley R."/>
            <person name="Nagy L.G."/>
            <person name="Koehler G."/>
            <person name="Ransdell A.S."/>
            <person name="Younus H."/>
            <person name="Chow J."/>
            <person name="Chiniquy J."/>
            <person name="Lipzen A."/>
            <person name="Tritt A."/>
            <person name="Sun H."/>
            <person name="Haridas S."/>
            <person name="LaButti K."/>
            <person name="Ohm R.A."/>
            <person name="Kues U."/>
            <person name="Blanchette R.A."/>
            <person name="Grigoriev I.V."/>
            <person name="Minto R.E."/>
            <person name="Hibbett D.S."/>
        </authorList>
    </citation>
    <scope>NUCLEOTIDE SEQUENCE [LARGE SCALE GENOMIC DNA]</scope>
    <source>
        <strain evidence="2 3">FP15055 ss-10</strain>
    </source>
</reference>
<dbReference type="GO" id="GO:0051721">
    <property type="term" value="F:protein phosphatase 2A binding"/>
    <property type="evidence" value="ECO:0007669"/>
    <property type="project" value="TreeGrafter"/>
</dbReference>
<dbReference type="InterPro" id="IPR007304">
    <property type="entry name" value="TAP46-like"/>
</dbReference>
<protein>
    <submittedName>
        <fullName evidence="2">TAP42-like protein</fullName>
    </submittedName>
</protein>
<feature type="region of interest" description="Disordered" evidence="1">
    <location>
        <begin position="305"/>
        <end position="367"/>
    </location>
</feature>
<keyword evidence="3" id="KW-1185">Reference proteome</keyword>
<dbReference type="STRING" id="1314674.A0A0D7AVI5"/>
<dbReference type="AlphaFoldDB" id="A0A0D7AVI5"/>
<dbReference type="PANTHER" id="PTHR10933">
    <property type="entry name" value="IMMUNOGLOBULIN-BINDING PROTEIN 1"/>
    <property type="match status" value="1"/>
</dbReference>
<sequence length="367" mass="41463">MADLSLSQLYHRALGDAAKAYDLPVIEDSTQEVVQACLTDLKTVQQRVSALALFSSNETLEDMTPTYLIYLTVPYVIAEVQGRVRTVERDERLASLIETENLYQHYVASLEQYGIVSEDVKLFSELPVNPASRRELKIKQYKHEKELRERIKTVRKRRQQRIAETENDFSLIQALLPSASTDQDEEDEDAVRESNLLLLRLLYGLAQAQLKNIADELVLLRTAPPPMPYFPPSDNENQHWRLDGPVQQQGPLLSPSGQPLRPFTILPSGATDRARLQSQVFGPGHNLPSMSIDEYLEIERQRGKFISGGGPASEAEPTSSEQLALDAEMDGTREGDEKEEQKRQKDERWAQYTDSHAKGEGNTMNRG</sequence>
<dbReference type="GO" id="GO:0009966">
    <property type="term" value="P:regulation of signal transduction"/>
    <property type="evidence" value="ECO:0007669"/>
    <property type="project" value="InterPro"/>
</dbReference>
<gene>
    <name evidence="2" type="ORF">CYLTODRAFT_494993</name>
</gene>
<dbReference type="GO" id="GO:0005829">
    <property type="term" value="C:cytosol"/>
    <property type="evidence" value="ECO:0007669"/>
    <property type="project" value="TreeGrafter"/>
</dbReference>
<evidence type="ECO:0000313" key="3">
    <source>
        <dbReference type="Proteomes" id="UP000054007"/>
    </source>
</evidence>
<dbReference type="InterPro" id="IPR038511">
    <property type="entry name" value="TAP42/TAP46-like_sf"/>
</dbReference>
<proteinExistence type="predicted"/>
<dbReference type="Pfam" id="PF04177">
    <property type="entry name" value="TAP42"/>
    <property type="match status" value="1"/>
</dbReference>
<dbReference type="GO" id="GO:0035303">
    <property type="term" value="P:regulation of dephosphorylation"/>
    <property type="evidence" value="ECO:0007669"/>
    <property type="project" value="TreeGrafter"/>
</dbReference>
<feature type="compositionally biased region" description="Basic and acidic residues" evidence="1">
    <location>
        <begin position="330"/>
        <end position="359"/>
    </location>
</feature>
<dbReference type="OrthoDB" id="10261753at2759"/>
<evidence type="ECO:0000256" key="1">
    <source>
        <dbReference type="SAM" id="MobiDB-lite"/>
    </source>
</evidence>